<proteinExistence type="predicted"/>
<gene>
    <name evidence="1" type="ORF">DVT68_07275</name>
</gene>
<sequence>MKSFLAVYMGSEASRKASGWDALSEADRKARETSGIAAWGKWVADHRDAIVEMGAPLGKTLAVSKGGTEGIRNHLTGFTVVRAASHEAAAKLFEGHPHFTIFPGDSIEIMECLPIPGQ</sequence>
<dbReference type="RefSeq" id="WP_114824303.1">
    <property type="nucleotide sequence ID" value="NZ_QQSY01000001.1"/>
</dbReference>
<reference evidence="1 2" key="1">
    <citation type="submission" date="2018-07" db="EMBL/GenBank/DDBJ databases">
        <title>Dyella solisilvae sp. nov., isolated from the pine and broad-leaved mixed forest soil.</title>
        <authorList>
            <person name="Gao Z."/>
            <person name="Qiu L."/>
        </authorList>
    </citation>
    <scope>NUCLEOTIDE SEQUENCE [LARGE SCALE GENOMIC DNA]</scope>
    <source>
        <strain evidence="1 2">DHG54</strain>
    </source>
</reference>
<evidence type="ECO:0000313" key="1">
    <source>
        <dbReference type="EMBL" id="RDJ00579.1"/>
    </source>
</evidence>
<dbReference type="OrthoDB" id="5294869at2"/>
<evidence type="ECO:0008006" key="3">
    <source>
        <dbReference type="Google" id="ProtNLM"/>
    </source>
</evidence>
<comment type="caution">
    <text evidence="1">The sequence shown here is derived from an EMBL/GenBank/DDBJ whole genome shotgun (WGS) entry which is preliminary data.</text>
</comment>
<organism evidence="1 2">
    <name type="scientific">Dyella solisilvae</name>
    <dbReference type="NCBI Taxonomy" id="1920168"/>
    <lineage>
        <taxon>Bacteria</taxon>
        <taxon>Pseudomonadati</taxon>
        <taxon>Pseudomonadota</taxon>
        <taxon>Gammaproteobacteria</taxon>
        <taxon>Lysobacterales</taxon>
        <taxon>Rhodanobacteraceae</taxon>
        <taxon>Dyella</taxon>
    </lineage>
</organism>
<dbReference type="Proteomes" id="UP000254711">
    <property type="component" value="Unassembled WGS sequence"/>
</dbReference>
<accession>A0A370KD73</accession>
<keyword evidence="2" id="KW-1185">Reference proteome</keyword>
<protein>
    <recommendedName>
        <fullName evidence="3">YCII-related domain-containing protein</fullName>
    </recommendedName>
</protein>
<dbReference type="AlphaFoldDB" id="A0A370KD73"/>
<evidence type="ECO:0000313" key="2">
    <source>
        <dbReference type="Proteomes" id="UP000254711"/>
    </source>
</evidence>
<dbReference type="EMBL" id="QQSY01000001">
    <property type="protein sequence ID" value="RDJ00579.1"/>
    <property type="molecule type" value="Genomic_DNA"/>
</dbReference>
<name>A0A370KD73_9GAMM</name>